<accession>A0A8C9FRI7</accession>
<protein>
    <submittedName>
        <fullName evidence="1">Uncharacterized protein</fullName>
    </submittedName>
</protein>
<dbReference type="Proteomes" id="UP000694428">
    <property type="component" value="Unplaced"/>
</dbReference>
<evidence type="ECO:0000313" key="1">
    <source>
        <dbReference type="Ensembl" id="ENSPSTP00000017055.1"/>
    </source>
</evidence>
<evidence type="ECO:0000313" key="2">
    <source>
        <dbReference type="Proteomes" id="UP000694428"/>
    </source>
</evidence>
<dbReference type="Ensembl" id="ENSPSTT00000017874.1">
    <property type="protein sequence ID" value="ENSPSTP00000017055.1"/>
    <property type="gene ID" value="ENSPSTG00000012170.1"/>
</dbReference>
<dbReference type="AlphaFoldDB" id="A0A8C9FRI7"/>
<name>A0A8C9FRI7_PAVCR</name>
<reference evidence="1" key="1">
    <citation type="submission" date="2025-08" db="UniProtKB">
        <authorList>
            <consortium name="Ensembl"/>
        </authorList>
    </citation>
    <scope>IDENTIFICATION</scope>
</reference>
<proteinExistence type="predicted"/>
<organism evidence="1 2">
    <name type="scientific">Pavo cristatus</name>
    <name type="common">Indian peafowl</name>
    <name type="synonym">Blue peafowl</name>
    <dbReference type="NCBI Taxonomy" id="9049"/>
    <lineage>
        <taxon>Eukaryota</taxon>
        <taxon>Metazoa</taxon>
        <taxon>Chordata</taxon>
        <taxon>Craniata</taxon>
        <taxon>Vertebrata</taxon>
        <taxon>Euteleostomi</taxon>
        <taxon>Archelosauria</taxon>
        <taxon>Archosauria</taxon>
        <taxon>Dinosauria</taxon>
        <taxon>Saurischia</taxon>
        <taxon>Theropoda</taxon>
        <taxon>Coelurosauria</taxon>
        <taxon>Aves</taxon>
        <taxon>Neognathae</taxon>
        <taxon>Galloanserae</taxon>
        <taxon>Galliformes</taxon>
        <taxon>Phasianidae</taxon>
        <taxon>Phasianinae</taxon>
        <taxon>Pavo</taxon>
    </lineage>
</organism>
<keyword evidence="2" id="KW-1185">Reference proteome</keyword>
<reference evidence="1" key="2">
    <citation type="submission" date="2025-09" db="UniProtKB">
        <authorList>
            <consortium name="Ensembl"/>
        </authorList>
    </citation>
    <scope>IDENTIFICATION</scope>
</reference>
<sequence>MLSPRERGGELARFYTVTEPRRHPRGHTVYKVTARVSQRRPGPRRHRPGLSLGPLPQCVCVYSFL</sequence>